<dbReference type="RefSeq" id="WP_113062521.1">
    <property type="nucleotide sequence ID" value="NZ_UATH01000001.1"/>
</dbReference>
<proteinExistence type="predicted"/>
<organism evidence="1 2">
    <name type="scientific">Oligella urethralis</name>
    <dbReference type="NCBI Taxonomy" id="90245"/>
    <lineage>
        <taxon>Bacteria</taxon>
        <taxon>Pseudomonadati</taxon>
        <taxon>Pseudomonadota</taxon>
        <taxon>Betaproteobacteria</taxon>
        <taxon>Burkholderiales</taxon>
        <taxon>Alcaligenaceae</taxon>
        <taxon>Oligella</taxon>
    </lineage>
</organism>
<reference evidence="1 2" key="1">
    <citation type="submission" date="2018-06" db="EMBL/GenBank/DDBJ databases">
        <authorList>
            <consortium name="Pathogen Informatics"/>
            <person name="Doyle S."/>
        </authorList>
    </citation>
    <scope>NUCLEOTIDE SEQUENCE [LARGE SCALE GENOMIC DNA]</scope>
    <source>
        <strain evidence="1 2">NCTC11009</strain>
    </source>
</reference>
<protein>
    <submittedName>
        <fullName evidence="1">Uncharacterized protein</fullName>
    </submittedName>
</protein>
<dbReference type="EMBL" id="UATH01000001">
    <property type="protein sequence ID" value="SPY08041.1"/>
    <property type="molecule type" value="Genomic_DNA"/>
</dbReference>
<dbReference type="AlphaFoldDB" id="A0A2X1UUF0"/>
<evidence type="ECO:0000313" key="2">
    <source>
        <dbReference type="Proteomes" id="UP000250242"/>
    </source>
</evidence>
<evidence type="ECO:0000313" key="1">
    <source>
        <dbReference type="EMBL" id="SPY08041.1"/>
    </source>
</evidence>
<gene>
    <name evidence="1" type="ORF">NCTC11009_01258</name>
</gene>
<accession>A0A2X1UUF0</accession>
<dbReference type="Proteomes" id="UP000250242">
    <property type="component" value="Unassembled WGS sequence"/>
</dbReference>
<sequence length="133" mass="15647">MIFLGKKILQEKGFQFTSEFNRSEDRMDDILNVSESYFKNMLSEVNVRLIGFNNPIKFIGVYSPFSNLTLDVKIENKKIIDVKAYHFGVDEIKIYYDRWISGGDHWDQVRGKAIFDILPYDLKNKILSQVRDL</sequence>
<name>A0A2X1UUF0_9BURK</name>